<keyword evidence="1" id="KW-0472">Membrane</keyword>
<gene>
    <name evidence="2" type="ORF">SK128_006527</name>
</gene>
<evidence type="ECO:0000313" key="2">
    <source>
        <dbReference type="EMBL" id="KAK7077688.1"/>
    </source>
</evidence>
<protein>
    <submittedName>
        <fullName evidence="2">Uncharacterized protein</fullName>
    </submittedName>
</protein>
<dbReference type="EMBL" id="JAXCGZ010008395">
    <property type="protein sequence ID" value="KAK7077688.1"/>
    <property type="molecule type" value="Genomic_DNA"/>
</dbReference>
<keyword evidence="3" id="KW-1185">Reference proteome</keyword>
<evidence type="ECO:0000313" key="3">
    <source>
        <dbReference type="Proteomes" id="UP001381693"/>
    </source>
</evidence>
<reference evidence="2 3" key="1">
    <citation type="submission" date="2023-11" db="EMBL/GenBank/DDBJ databases">
        <title>Halocaridina rubra genome assembly.</title>
        <authorList>
            <person name="Smith C."/>
        </authorList>
    </citation>
    <scope>NUCLEOTIDE SEQUENCE [LARGE SCALE GENOMIC DNA]</scope>
    <source>
        <strain evidence="2">EP-1</strain>
        <tissue evidence="2">Whole</tissue>
    </source>
</reference>
<name>A0AAN8XAS8_HALRR</name>
<feature type="transmembrane region" description="Helical" evidence="1">
    <location>
        <begin position="73"/>
        <end position="95"/>
    </location>
</feature>
<evidence type="ECO:0000256" key="1">
    <source>
        <dbReference type="SAM" id="Phobius"/>
    </source>
</evidence>
<dbReference type="Proteomes" id="UP001381693">
    <property type="component" value="Unassembled WGS sequence"/>
</dbReference>
<organism evidence="2 3">
    <name type="scientific">Halocaridina rubra</name>
    <name type="common">Hawaiian red shrimp</name>
    <dbReference type="NCBI Taxonomy" id="373956"/>
    <lineage>
        <taxon>Eukaryota</taxon>
        <taxon>Metazoa</taxon>
        <taxon>Ecdysozoa</taxon>
        <taxon>Arthropoda</taxon>
        <taxon>Crustacea</taxon>
        <taxon>Multicrustacea</taxon>
        <taxon>Malacostraca</taxon>
        <taxon>Eumalacostraca</taxon>
        <taxon>Eucarida</taxon>
        <taxon>Decapoda</taxon>
        <taxon>Pleocyemata</taxon>
        <taxon>Caridea</taxon>
        <taxon>Atyoidea</taxon>
        <taxon>Atyidae</taxon>
        <taxon>Halocaridina</taxon>
    </lineage>
</organism>
<proteinExistence type="predicted"/>
<sequence>MAAGGKPQLVVKIVLKVLEMVCVIAAIALMMSNDLVFSVTRAGIFFGDGTLMMTIVVTPLLLFFSFAGKKDGALFQAVVNLVFGVFLIAAGSLGIQNWNDLNVISTPIVKKALAMGSMCIVGGFFYLADCLHSLYVFKTAGD</sequence>
<feature type="transmembrane region" description="Helical" evidence="1">
    <location>
        <begin position="115"/>
        <end position="137"/>
    </location>
</feature>
<keyword evidence="1" id="KW-1133">Transmembrane helix</keyword>
<comment type="caution">
    <text evidence="2">The sequence shown here is derived from an EMBL/GenBank/DDBJ whole genome shotgun (WGS) entry which is preliminary data.</text>
</comment>
<accession>A0AAN8XAS8</accession>
<feature type="transmembrane region" description="Helical" evidence="1">
    <location>
        <begin position="9"/>
        <end position="31"/>
    </location>
</feature>
<feature type="transmembrane region" description="Helical" evidence="1">
    <location>
        <begin position="43"/>
        <end position="66"/>
    </location>
</feature>
<dbReference type="AlphaFoldDB" id="A0AAN8XAS8"/>
<keyword evidence="1" id="KW-0812">Transmembrane</keyword>